<evidence type="ECO:0000256" key="12">
    <source>
        <dbReference type="PIRSR" id="PIRSR017107-3"/>
    </source>
</evidence>
<dbReference type="GO" id="GO:0050096">
    <property type="term" value="F:methylaspartate ammonia-lyase activity"/>
    <property type="evidence" value="ECO:0007669"/>
    <property type="project" value="UniProtKB-EC"/>
</dbReference>
<evidence type="ECO:0000256" key="13">
    <source>
        <dbReference type="PIRSR" id="PIRSR017107-4"/>
    </source>
</evidence>
<organism evidence="16 17">
    <name type="scientific">Micromonospora cremea</name>
    <dbReference type="NCBI Taxonomy" id="709881"/>
    <lineage>
        <taxon>Bacteria</taxon>
        <taxon>Bacillati</taxon>
        <taxon>Actinomycetota</taxon>
        <taxon>Actinomycetes</taxon>
        <taxon>Micromonosporales</taxon>
        <taxon>Micromonosporaceae</taxon>
        <taxon>Micromonospora</taxon>
    </lineage>
</organism>
<dbReference type="InterPro" id="IPR006395">
    <property type="entry name" value="Me_Asp_am_lyase"/>
</dbReference>
<dbReference type="EC" id="4.3.1.2" evidence="6"/>
<dbReference type="Gene3D" id="3.30.390.10">
    <property type="entry name" value="Enolase-like, N-terminal domain"/>
    <property type="match status" value="1"/>
</dbReference>
<dbReference type="InterPro" id="IPR022665">
    <property type="entry name" value="MeAsp_NH4-lyase_N"/>
</dbReference>
<evidence type="ECO:0000256" key="1">
    <source>
        <dbReference type="ARBA" id="ARBA00000789"/>
    </source>
</evidence>
<dbReference type="GO" id="GO:0046872">
    <property type="term" value="F:metal ion binding"/>
    <property type="evidence" value="ECO:0007669"/>
    <property type="project" value="UniProtKB-KW"/>
</dbReference>
<feature type="active site" description="Proton acceptor" evidence="10">
    <location>
        <position position="333"/>
    </location>
</feature>
<feature type="domain" description="Methylaspartate ammonia-lyase C-terminal" evidence="15">
    <location>
        <begin position="169"/>
        <end position="410"/>
    </location>
</feature>
<dbReference type="InterPro" id="IPR029017">
    <property type="entry name" value="Enolase-like_N"/>
</dbReference>
<feature type="binding site" evidence="13">
    <location>
        <position position="240"/>
    </location>
    <ligand>
        <name>Mg(2+)</name>
        <dbReference type="ChEBI" id="CHEBI:18420"/>
    </ligand>
</feature>
<evidence type="ECO:0000256" key="4">
    <source>
        <dbReference type="ARBA" id="ARBA00009954"/>
    </source>
</evidence>
<evidence type="ECO:0000256" key="6">
    <source>
        <dbReference type="ARBA" id="ARBA00012993"/>
    </source>
</evidence>
<feature type="domain" description="Methylaspartate ammonia-lyase N-terminal" evidence="14">
    <location>
        <begin position="6"/>
        <end position="163"/>
    </location>
</feature>
<comment type="catalytic activity">
    <reaction evidence="1">
        <text>(2S,3S)-3-methyl-L-aspartate = mesaconate + NH4(+)</text>
        <dbReference type="Rhea" id="RHEA:12829"/>
        <dbReference type="ChEBI" id="CHEBI:28938"/>
        <dbReference type="ChEBI" id="CHEBI:36986"/>
        <dbReference type="ChEBI" id="CHEBI:58724"/>
        <dbReference type="EC" id="4.3.1.2"/>
    </reaction>
</comment>
<dbReference type="GO" id="GO:0019553">
    <property type="term" value="P:L-glutamate catabolic process via L-citramalate"/>
    <property type="evidence" value="ECO:0007669"/>
    <property type="project" value="UniProtKB-UniPathway"/>
</dbReference>
<evidence type="ECO:0000256" key="2">
    <source>
        <dbReference type="ARBA" id="ARBA00001946"/>
    </source>
</evidence>
<comment type="cofactor">
    <cofactor evidence="2 13">
        <name>Mg(2+)</name>
        <dbReference type="ChEBI" id="CHEBI:18420"/>
    </cofactor>
</comment>
<dbReference type="NCBIfam" id="TIGR01502">
    <property type="entry name" value="B_methylAsp_ase"/>
    <property type="match status" value="1"/>
</dbReference>
<reference evidence="17" key="1">
    <citation type="submission" date="2016-12" db="EMBL/GenBank/DDBJ databases">
        <authorList>
            <person name="Varghese N."/>
            <person name="Submissions S."/>
        </authorList>
    </citation>
    <scope>NUCLEOTIDE SEQUENCE [LARGE SCALE GENOMIC DNA]</scope>
    <source>
        <strain evidence="17">DSM 45599</strain>
    </source>
</reference>
<feature type="site" description="Transition state stabilizer" evidence="12">
    <location>
        <position position="198"/>
    </location>
</feature>
<dbReference type="SFLD" id="SFLDG00151">
    <property type="entry name" value="methylaspartate_ammonia-lyase"/>
    <property type="match status" value="1"/>
</dbReference>
<dbReference type="InterPro" id="IPR022662">
    <property type="entry name" value="MeAsp_NH4-lyase_C"/>
</dbReference>
<gene>
    <name evidence="16" type="ORF">SAMN04489832_0117</name>
</gene>
<dbReference type="SFLD" id="SFLDF00007">
    <property type="entry name" value="methylaspartate_ammonia-lyase"/>
    <property type="match status" value="1"/>
</dbReference>
<evidence type="ECO:0000313" key="16">
    <source>
        <dbReference type="EMBL" id="SIM46668.1"/>
    </source>
</evidence>
<proteinExistence type="inferred from homology"/>
<evidence type="ECO:0000256" key="11">
    <source>
        <dbReference type="PIRSR" id="PIRSR017107-2"/>
    </source>
</evidence>
<evidence type="ECO:0000256" key="8">
    <source>
        <dbReference type="ARBA" id="ARBA00022842"/>
    </source>
</evidence>
<dbReference type="PANTHER" id="PTHR48073:SF2">
    <property type="entry name" value="O-SUCCINYLBENZOATE SYNTHASE"/>
    <property type="match status" value="1"/>
</dbReference>
<dbReference type="AlphaFoldDB" id="A0A1N5TEW3"/>
<dbReference type="STRING" id="709881.SAMN04489832_0117"/>
<evidence type="ECO:0000256" key="3">
    <source>
        <dbReference type="ARBA" id="ARBA00004675"/>
    </source>
</evidence>
<dbReference type="Proteomes" id="UP000185124">
    <property type="component" value="Unassembled WGS sequence"/>
</dbReference>
<dbReference type="OrthoDB" id="8630262at2"/>
<keyword evidence="9 16" id="KW-0456">Lyase</keyword>
<dbReference type="InterPro" id="IPR036849">
    <property type="entry name" value="Enolase-like_C_sf"/>
</dbReference>
<dbReference type="SFLD" id="SFLDS00001">
    <property type="entry name" value="Enolase"/>
    <property type="match status" value="1"/>
</dbReference>
<dbReference type="UniPathway" id="UPA00561">
    <property type="reaction ID" value="UER00618"/>
</dbReference>
<dbReference type="SUPFAM" id="SSF54826">
    <property type="entry name" value="Enolase N-terminal domain-like"/>
    <property type="match status" value="1"/>
</dbReference>
<keyword evidence="17" id="KW-1185">Reference proteome</keyword>
<feature type="binding site" evidence="13">
    <location>
        <position position="275"/>
    </location>
    <ligand>
        <name>Mg(2+)</name>
        <dbReference type="ChEBI" id="CHEBI:18420"/>
    </ligand>
</feature>
<evidence type="ECO:0000256" key="5">
    <source>
        <dbReference type="ARBA" id="ARBA00011738"/>
    </source>
</evidence>
<evidence type="ECO:0000259" key="14">
    <source>
        <dbReference type="Pfam" id="PF05034"/>
    </source>
</evidence>
<dbReference type="EMBL" id="FSQT01000001">
    <property type="protein sequence ID" value="SIM46668.1"/>
    <property type="molecule type" value="Genomic_DNA"/>
</dbReference>
<feature type="binding site" evidence="11">
    <location>
        <position position="176"/>
    </location>
    <ligand>
        <name>(2S,3S)-3-methyl-L-aspartate</name>
        <dbReference type="ChEBI" id="CHEBI:58724"/>
    </ligand>
</feature>
<dbReference type="Gene3D" id="3.20.20.120">
    <property type="entry name" value="Enolase-like C-terminal domain"/>
    <property type="match status" value="1"/>
</dbReference>
<evidence type="ECO:0000256" key="9">
    <source>
        <dbReference type="ARBA" id="ARBA00023239"/>
    </source>
</evidence>
<sequence>MTDPVIQDVVAVPVAGGYFFDDQAAIRAGATRDGGRYLGSPVTPGFAQVREPAEAVSIILRLSDGKVVVGDCATVQYSGVAGREPRLRAKELAEAIEARVAPRLRGLPVGRYRSADEQARAICAEVLENPLAAGYGLSQALLAAAAHAAGHGMMAWTVQEEWGIETPLRRLPLYAQSGEARRSNVDTMIMKSVGVLPHGLINAPELVGSDGSALAAYVAWVAERIDAIGAADYAPELHFDVYGLVGAAAGGDIDRTVDILLRLERAAGRHPIRIEHPIDAGSREGQIAAFAKIRSGLAERGSRLRIVADEWANTVEDIAAFCAAGAADLIQVKTPDLGSLTNTIEAALHCTAHGVGVVLGGTCTETDVSARATTHVGLAIGATQLLAKPGMGVDEPLMIVGNEMARCLRLDALGRPGGRRG</sequence>
<feature type="binding site" evidence="11">
    <location>
        <position position="331"/>
    </location>
    <ligand>
        <name>(2S,3S)-3-methyl-L-aspartate</name>
        <dbReference type="ChEBI" id="CHEBI:58724"/>
    </ligand>
</feature>
<comment type="pathway">
    <text evidence="3">Amino-acid degradation; L-glutamate degradation via mesaconate pathway; acetate and pyruvate from L-glutamate: step 2/4.</text>
</comment>
<evidence type="ECO:0000313" key="17">
    <source>
        <dbReference type="Proteomes" id="UP000185124"/>
    </source>
</evidence>
<evidence type="ECO:0000256" key="7">
    <source>
        <dbReference type="ARBA" id="ARBA00022723"/>
    </source>
</evidence>
<keyword evidence="8 13" id="KW-0460">Magnesium</keyword>
<accession>A0A1N5TEW3</accession>
<keyword evidence="7 13" id="KW-0479">Metal-binding</keyword>
<dbReference type="Pfam" id="PF05034">
    <property type="entry name" value="MAAL_N"/>
    <property type="match status" value="1"/>
</dbReference>
<comment type="subunit">
    <text evidence="5">Homodimer.</text>
</comment>
<dbReference type="SUPFAM" id="SSF51604">
    <property type="entry name" value="Enolase C-terminal domain-like"/>
    <property type="match status" value="1"/>
</dbReference>
<name>A0A1N5TEW3_9ACTN</name>
<evidence type="ECO:0000256" key="10">
    <source>
        <dbReference type="PIRSR" id="PIRSR017107-1"/>
    </source>
</evidence>
<protein>
    <recommendedName>
        <fullName evidence="6">methylaspartate ammonia-lyase</fullName>
        <ecNumber evidence="6">4.3.1.2</ecNumber>
    </recommendedName>
</protein>
<dbReference type="PIRSF" id="PIRSF017107">
    <property type="entry name" value="MAL"/>
    <property type="match status" value="1"/>
</dbReference>
<dbReference type="PANTHER" id="PTHR48073">
    <property type="entry name" value="O-SUCCINYLBENZOATE SYNTHASE-RELATED"/>
    <property type="match status" value="1"/>
</dbReference>
<dbReference type="RefSeq" id="WP_084756963.1">
    <property type="nucleotide sequence ID" value="NZ_FSQT01000001.1"/>
</dbReference>
<evidence type="ECO:0000259" key="15">
    <source>
        <dbReference type="Pfam" id="PF07476"/>
    </source>
</evidence>
<dbReference type="Pfam" id="PF07476">
    <property type="entry name" value="MAAL_C"/>
    <property type="match status" value="1"/>
</dbReference>
<comment type="similarity">
    <text evidence="4">Belongs to the methylaspartate ammonia-lyase family.</text>
</comment>
<feature type="binding site" evidence="13">
    <location>
        <position position="309"/>
    </location>
    <ligand>
        <name>Mg(2+)</name>
        <dbReference type="ChEBI" id="CHEBI:18420"/>
    </ligand>
</feature>